<dbReference type="GO" id="GO:0061630">
    <property type="term" value="F:ubiquitin protein ligase activity"/>
    <property type="evidence" value="ECO:0007669"/>
    <property type="project" value="TreeGrafter"/>
</dbReference>
<dbReference type="Gene3D" id="3.30.160.60">
    <property type="entry name" value="Classic Zinc Finger"/>
    <property type="match status" value="1"/>
</dbReference>
<accession>A0A8S3Q0T3</accession>
<dbReference type="GO" id="GO:0000209">
    <property type="term" value="P:protein polyubiquitination"/>
    <property type="evidence" value="ECO:0007669"/>
    <property type="project" value="TreeGrafter"/>
</dbReference>
<feature type="coiled-coil region" evidence="2">
    <location>
        <begin position="164"/>
        <end position="191"/>
    </location>
</feature>
<dbReference type="AlphaFoldDB" id="A0A8S3Q0T3"/>
<feature type="domain" description="B box-type" evidence="3">
    <location>
        <begin position="37"/>
        <end position="81"/>
    </location>
</feature>
<dbReference type="InterPro" id="IPR000315">
    <property type="entry name" value="Znf_B-box"/>
</dbReference>
<keyword evidence="1" id="KW-0479">Metal-binding</keyword>
<comment type="caution">
    <text evidence="4">The sequence shown here is derived from an EMBL/GenBank/DDBJ whole genome shotgun (WGS) entry which is preliminary data.</text>
</comment>
<evidence type="ECO:0000256" key="2">
    <source>
        <dbReference type="SAM" id="Coils"/>
    </source>
</evidence>
<dbReference type="CDD" id="cd19756">
    <property type="entry name" value="Bbox2"/>
    <property type="match status" value="1"/>
</dbReference>
<dbReference type="OrthoDB" id="6053958at2759"/>
<dbReference type="GO" id="GO:0043161">
    <property type="term" value="P:proteasome-mediated ubiquitin-dependent protein catabolic process"/>
    <property type="evidence" value="ECO:0007669"/>
    <property type="project" value="TreeGrafter"/>
</dbReference>
<keyword evidence="2" id="KW-0175">Coiled coil</keyword>
<evidence type="ECO:0000259" key="3">
    <source>
        <dbReference type="PROSITE" id="PS50119"/>
    </source>
</evidence>
<dbReference type="EMBL" id="CAJPWZ010000307">
    <property type="protein sequence ID" value="CAG2189943.1"/>
    <property type="molecule type" value="Genomic_DNA"/>
</dbReference>
<dbReference type="SUPFAM" id="SSF101898">
    <property type="entry name" value="NHL repeat"/>
    <property type="match status" value="1"/>
</dbReference>
<evidence type="ECO:0000313" key="4">
    <source>
        <dbReference type="EMBL" id="CAG2189943.1"/>
    </source>
</evidence>
<proteinExistence type="predicted"/>
<evidence type="ECO:0000313" key="5">
    <source>
        <dbReference type="Proteomes" id="UP000683360"/>
    </source>
</evidence>
<evidence type="ECO:0000256" key="1">
    <source>
        <dbReference type="PROSITE-ProRule" id="PRU00024"/>
    </source>
</evidence>
<organism evidence="4 5">
    <name type="scientific">Mytilus edulis</name>
    <name type="common">Blue mussel</name>
    <dbReference type="NCBI Taxonomy" id="6550"/>
    <lineage>
        <taxon>Eukaryota</taxon>
        <taxon>Metazoa</taxon>
        <taxon>Spiralia</taxon>
        <taxon>Lophotrochozoa</taxon>
        <taxon>Mollusca</taxon>
        <taxon>Bivalvia</taxon>
        <taxon>Autobranchia</taxon>
        <taxon>Pteriomorphia</taxon>
        <taxon>Mytilida</taxon>
        <taxon>Mytiloidea</taxon>
        <taxon>Mytilidae</taxon>
        <taxon>Mytilinae</taxon>
        <taxon>Mytilus</taxon>
    </lineage>
</organism>
<name>A0A8S3Q0T3_MYTED</name>
<dbReference type="SUPFAM" id="SSF57845">
    <property type="entry name" value="B-box zinc-binding domain"/>
    <property type="match status" value="1"/>
</dbReference>
<dbReference type="InterPro" id="IPR011042">
    <property type="entry name" value="6-blade_b-propeller_TolB-like"/>
</dbReference>
<protein>
    <recommendedName>
        <fullName evidence="3">B box-type domain-containing protein</fullName>
    </recommendedName>
</protein>
<keyword evidence="1" id="KW-0862">Zinc</keyword>
<dbReference type="PANTHER" id="PTHR24104:SF25">
    <property type="entry name" value="PROTEIN LIN-41"/>
    <property type="match status" value="1"/>
</dbReference>
<keyword evidence="5" id="KW-1185">Reference proteome</keyword>
<dbReference type="Gene3D" id="2.120.10.30">
    <property type="entry name" value="TolB, C-terminal domain"/>
    <property type="match status" value="1"/>
</dbReference>
<dbReference type="GO" id="GO:0008270">
    <property type="term" value="F:zinc ion binding"/>
    <property type="evidence" value="ECO:0007669"/>
    <property type="project" value="UniProtKB-KW"/>
</dbReference>
<gene>
    <name evidence="4" type="ORF">MEDL_5268</name>
</gene>
<sequence length="528" mass="59646">MYDQNGVNSLDNLMMREIPVEIYKLHKALNCKINKNNMFSTCNHHYNKRLSHFCQKHDEVICAKCIPESHEECQNVQLIEKAADTAKFGYALSSLESRIQNLKLIVTDMLRVNADNFSTLNDQKQTVKKKIKQIRSGINAYLEKLENELGNDLMEKYKVCVKEIDKERQLYLQQKENLDDWTREIKAMKNHASSVHLFSMAKLLHPRQKANEDSVQKRLADAKTSNIEFEQSRILLDFKRLVMSYGKISIRESPALMSSAHRKAFVIPSLLSRNDKPPSPVVSKFETSVFGNNVDVVRGCFLPDDRLFIPDSKSKIIYVCKTNGANIKKIKLRHVPKDACVLDRSHALVTCGDSGIMMVDLRTLSPGTMIIPGGHCSAISCNKDKIFVVNDECKVSVVDLKGKVLKQITTRYDPYMITSNKTGVIFWTNYNNNNVNSILPNGTSQNVYSGSDLRESTGIATDNRGNVYVAGCDSSNIISVSRTDKSSKTMYAKRDGISSPLGIALNTDKSKLMVINNKQIRVYRTHSN</sequence>
<dbReference type="PROSITE" id="PS50119">
    <property type="entry name" value="ZF_BBOX"/>
    <property type="match status" value="1"/>
</dbReference>
<keyword evidence="1" id="KW-0863">Zinc-finger</keyword>
<reference evidence="4" key="1">
    <citation type="submission" date="2021-03" db="EMBL/GenBank/DDBJ databases">
        <authorList>
            <person name="Bekaert M."/>
        </authorList>
    </citation>
    <scope>NUCLEOTIDE SEQUENCE</scope>
</reference>
<dbReference type="PANTHER" id="PTHR24104">
    <property type="entry name" value="E3 UBIQUITIN-PROTEIN LIGASE NHLRC1-RELATED"/>
    <property type="match status" value="1"/>
</dbReference>
<dbReference type="InterPro" id="IPR050952">
    <property type="entry name" value="TRIM-NHL_E3_ligases"/>
</dbReference>
<dbReference type="Proteomes" id="UP000683360">
    <property type="component" value="Unassembled WGS sequence"/>
</dbReference>